<evidence type="ECO:0000313" key="5">
    <source>
        <dbReference type="Proteomes" id="UP001187425"/>
    </source>
</evidence>
<gene>
    <name evidence="2" type="ORF">CFBP498_43400</name>
    <name evidence="3" type="ORF">R4K57_11585</name>
</gene>
<evidence type="ECO:0000313" key="2">
    <source>
        <dbReference type="EMBL" id="CAD0359295.1"/>
    </source>
</evidence>
<dbReference type="Proteomes" id="UP001187425">
    <property type="component" value="Unassembled WGS sequence"/>
</dbReference>
<dbReference type="EMBL" id="JAWMQI010000038">
    <property type="protein sequence ID" value="MDV7249040.1"/>
    <property type="molecule type" value="Genomic_DNA"/>
</dbReference>
<dbReference type="InterPro" id="IPR019110">
    <property type="entry name" value="Uncharacterised_RAQPRD"/>
</dbReference>
<dbReference type="AlphaFoldDB" id="A0A6V7F7B6"/>
<feature type="signal peptide" evidence="1">
    <location>
        <begin position="1"/>
        <end position="31"/>
    </location>
</feature>
<dbReference type="Pfam" id="PF09686">
    <property type="entry name" value="Plasmid_RAQPRD"/>
    <property type="match status" value="1"/>
</dbReference>
<evidence type="ECO:0000313" key="3">
    <source>
        <dbReference type="EMBL" id="MDV7249040.1"/>
    </source>
</evidence>
<sequence length="125" mass="13654">MVRSFQCRYVACSAPALTLTAFMVMPPLAAAASPPAQGQDIAAALRQLDALDRLIQNSETSTVVAPGQRYYLDYSRLRADVARVRVGLQDYLTPPRAQPRDPVEIVGQYRAEQAEGQPGDTDSYP</sequence>
<dbReference type="RefSeq" id="WP_050554477.1">
    <property type="nucleotide sequence ID" value="NZ_JAJTZG010000101.1"/>
</dbReference>
<protein>
    <submittedName>
        <fullName evidence="3">RAQPRD family integrative conjugative element protein</fullName>
    </submittedName>
</protein>
<dbReference type="EMBL" id="LR828257">
    <property type="protein sequence ID" value="CAD0359300.1"/>
    <property type="molecule type" value="Genomic_DNA"/>
</dbReference>
<accession>A0A6V7F7B6</accession>
<reference evidence="2 4" key="1">
    <citation type="submission" date="2020-07" db="EMBL/GenBank/DDBJ databases">
        <authorList>
            <person name="Pothier F. J."/>
        </authorList>
    </citation>
    <scope>NUCLEOTIDE SEQUENCE [LARGE SCALE GENOMIC DNA]</scope>
    <source>
        <strain evidence="2 4">CFBP 498</strain>
    </source>
</reference>
<evidence type="ECO:0000256" key="1">
    <source>
        <dbReference type="SAM" id="SignalP"/>
    </source>
</evidence>
<evidence type="ECO:0000313" key="4">
    <source>
        <dbReference type="Proteomes" id="UP000515406"/>
    </source>
</evidence>
<dbReference type="EMBL" id="LR828257">
    <property type="protein sequence ID" value="CAD0359295.1"/>
    <property type="molecule type" value="Genomic_DNA"/>
</dbReference>
<dbReference type="NCBIfam" id="TIGR01690">
    <property type="entry name" value="ICE_RAQPRD"/>
    <property type="match status" value="1"/>
</dbReference>
<proteinExistence type="predicted"/>
<reference evidence="3 5" key="2">
    <citation type="submission" date="2023-10" db="EMBL/GenBank/DDBJ databases">
        <title>A new tool for lettuce pathogen research.</title>
        <authorList>
            <person name="Horton K.N."/>
            <person name="Cseke L.J."/>
            <person name="Badiwe M."/>
            <person name="Tesfaye D."/>
            <person name="Klein A."/>
            <person name="Su J."/>
            <person name="Potnis N."/>
            <person name="Gassmann W."/>
        </authorList>
    </citation>
    <scope>NUCLEOTIDE SEQUENCE [LARGE SCALE GENOMIC DNA]</scope>
    <source>
        <strain evidence="3 5">JSKH1901</strain>
    </source>
</reference>
<dbReference type="Proteomes" id="UP000515406">
    <property type="component" value="Chromosome"/>
</dbReference>
<organism evidence="2 4">
    <name type="scientific">Xanthomonas hortorum pv. vitians</name>
    <dbReference type="NCBI Taxonomy" id="83224"/>
    <lineage>
        <taxon>Bacteria</taxon>
        <taxon>Pseudomonadati</taxon>
        <taxon>Pseudomonadota</taxon>
        <taxon>Gammaproteobacteria</taxon>
        <taxon>Lysobacterales</taxon>
        <taxon>Lysobacteraceae</taxon>
        <taxon>Xanthomonas</taxon>
    </lineage>
</organism>
<name>A0A6V7F7B6_9XANT</name>
<keyword evidence="1" id="KW-0732">Signal</keyword>
<keyword evidence="4" id="KW-1185">Reference proteome</keyword>
<feature type="chain" id="PRO_5044655932" evidence="1">
    <location>
        <begin position="32"/>
        <end position="125"/>
    </location>
</feature>